<evidence type="ECO:0000313" key="2">
    <source>
        <dbReference type="Proteomes" id="UP000694888"/>
    </source>
</evidence>
<dbReference type="GeneID" id="106013336"/>
<dbReference type="InterPro" id="IPR007325">
    <property type="entry name" value="KFase/CYL"/>
</dbReference>
<dbReference type="Gene3D" id="3.50.30.50">
    <property type="entry name" value="Putative cyclase"/>
    <property type="match status" value="1"/>
</dbReference>
<protein>
    <submittedName>
        <fullName evidence="3">Cyclase-like protein 1</fullName>
    </submittedName>
</protein>
<dbReference type="SUPFAM" id="SSF102198">
    <property type="entry name" value="Putative cyclase"/>
    <property type="match status" value="1"/>
</dbReference>
<comment type="similarity">
    <text evidence="1">Belongs to the Cyclase 1 superfamily.</text>
</comment>
<dbReference type="Proteomes" id="UP000694888">
    <property type="component" value="Unplaced"/>
</dbReference>
<dbReference type="RefSeq" id="XP_012944227.2">
    <property type="nucleotide sequence ID" value="XM_013088773.2"/>
</dbReference>
<dbReference type="InterPro" id="IPR037175">
    <property type="entry name" value="KFase_sf"/>
</dbReference>
<proteinExistence type="inferred from homology"/>
<evidence type="ECO:0000313" key="3">
    <source>
        <dbReference type="RefSeq" id="XP_012944227.2"/>
    </source>
</evidence>
<reference evidence="3" key="1">
    <citation type="submission" date="2025-08" db="UniProtKB">
        <authorList>
            <consortium name="RefSeq"/>
        </authorList>
    </citation>
    <scope>IDENTIFICATION</scope>
</reference>
<gene>
    <name evidence="3" type="primary">LOC106013336</name>
</gene>
<sequence>MSYVSSGQELLNTLRRTSKESSTKMRSLLTVILTLCMIVERSRGKIFDLSHEHTENTFFFDGYVAYGRLMVQAGTVPWGIFVESGVIMSSEHSGTHMDAPSHFKENGASLEEIPVEKTIADGVLIDCTWEASQDREYLVTVETVCRISKAYNQCNPDYHYQ</sequence>
<keyword evidence="2" id="KW-1185">Reference proteome</keyword>
<name>A0ABM1AAY5_APLCA</name>
<organism evidence="2 3">
    <name type="scientific">Aplysia californica</name>
    <name type="common">California sea hare</name>
    <dbReference type="NCBI Taxonomy" id="6500"/>
    <lineage>
        <taxon>Eukaryota</taxon>
        <taxon>Metazoa</taxon>
        <taxon>Spiralia</taxon>
        <taxon>Lophotrochozoa</taxon>
        <taxon>Mollusca</taxon>
        <taxon>Gastropoda</taxon>
        <taxon>Heterobranchia</taxon>
        <taxon>Euthyneura</taxon>
        <taxon>Tectipleura</taxon>
        <taxon>Aplysiida</taxon>
        <taxon>Aplysioidea</taxon>
        <taxon>Aplysiidae</taxon>
        <taxon>Aplysia</taxon>
    </lineage>
</organism>
<dbReference type="Pfam" id="PF04199">
    <property type="entry name" value="Cyclase"/>
    <property type="match status" value="1"/>
</dbReference>
<evidence type="ECO:0000256" key="1">
    <source>
        <dbReference type="ARBA" id="ARBA00007865"/>
    </source>
</evidence>
<accession>A0ABM1AAY5</accession>